<dbReference type="InterPro" id="IPR003340">
    <property type="entry name" value="B3_DNA-bd"/>
</dbReference>
<dbReference type="PANTHER" id="PTHR31920:SF147">
    <property type="entry name" value="TF-B3 DOMAIN-CONTAINING PROTEIN"/>
    <property type="match status" value="1"/>
</dbReference>
<evidence type="ECO:0000313" key="8">
    <source>
        <dbReference type="EMBL" id="KAL0015412.1"/>
    </source>
</evidence>
<dbReference type="Gene3D" id="2.40.330.10">
    <property type="entry name" value="DNA-binding pseudobarrel domain"/>
    <property type="match status" value="2"/>
</dbReference>
<dbReference type="Proteomes" id="UP001459277">
    <property type="component" value="Unassembled WGS sequence"/>
</dbReference>
<keyword evidence="2" id="KW-0805">Transcription regulation</keyword>
<dbReference type="InterPro" id="IPR015300">
    <property type="entry name" value="DNA-bd_pseudobarrel_sf"/>
</dbReference>
<comment type="caution">
    <text evidence="8">The sequence shown here is derived from an EMBL/GenBank/DDBJ whole genome shotgun (WGS) entry which is preliminary data.</text>
</comment>
<dbReference type="InterPro" id="IPR050655">
    <property type="entry name" value="Plant_B3_domain"/>
</dbReference>
<dbReference type="SUPFAM" id="SSF101936">
    <property type="entry name" value="DNA-binding pseudobarrel domain"/>
    <property type="match status" value="2"/>
</dbReference>
<feature type="coiled-coil region" evidence="6">
    <location>
        <begin position="39"/>
        <end position="66"/>
    </location>
</feature>
<keyword evidence="9" id="KW-1185">Reference proteome</keyword>
<evidence type="ECO:0000256" key="2">
    <source>
        <dbReference type="ARBA" id="ARBA00023015"/>
    </source>
</evidence>
<evidence type="ECO:0000256" key="1">
    <source>
        <dbReference type="ARBA" id="ARBA00004123"/>
    </source>
</evidence>
<feature type="domain" description="TF-B3" evidence="7">
    <location>
        <begin position="130"/>
        <end position="189"/>
    </location>
</feature>
<comment type="subcellular location">
    <subcellularLocation>
        <location evidence="1">Nucleus</location>
    </subcellularLocation>
</comment>
<gene>
    <name evidence="8" type="ORF">SO802_002481</name>
</gene>
<dbReference type="GO" id="GO:0003677">
    <property type="term" value="F:DNA binding"/>
    <property type="evidence" value="ECO:0007669"/>
    <property type="project" value="UniProtKB-KW"/>
</dbReference>
<reference evidence="8 9" key="1">
    <citation type="submission" date="2024-01" db="EMBL/GenBank/DDBJ databases">
        <title>A telomere-to-telomere, gap-free genome of sweet tea (Lithocarpus litseifolius).</title>
        <authorList>
            <person name="Zhou J."/>
        </authorList>
    </citation>
    <scope>NUCLEOTIDE SEQUENCE [LARGE SCALE GENOMIC DNA]</scope>
    <source>
        <strain evidence="8">Zhou-2022a</strain>
        <tissue evidence="8">Leaf</tissue>
    </source>
</reference>
<dbReference type="AlphaFoldDB" id="A0AAW2DXC0"/>
<evidence type="ECO:0000313" key="9">
    <source>
        <dbReference type="Proteomes" id="UP001459277"/>
    </source>
</evidence>
<keyword evidence="4" id="KW-0804">Transcription</keyword>
<keyword evidence="6" id="KW-0175">Coiled coil</keyword>
<feature type="domain" description="TF-B3" evidence="7">
    <location>
        <begin position="245"/>
        <end position="284"/>
    </location>
</feature>
<keyword evidence="5" id="KW-0539">Nucleus</keyword>
<name>A0AAW2DXC0_9ROSI</name>
<dbReference type="SMART" id="SM01019">
    <property type="entry name" value="B3"/>
    <property type="match status" value="2"/>
</dbReference>
<dbReference type="EMBL" id="JAZDWU010000001">
    <property type="protein sequence ID" value="KAL0015412.1"/>
    <property type="molecule type" value="Genomic_DNA"/>
</dbReference>
<evidence type="ECO:0000256" key="3">
    <source>
        <dbReference type="ARBA" id="ARBA00023125"/>
    </source>
</evidence>
<dbReference type="GO" id="GO:0005634">
    <property type="term" value="C:nucleus"/>
    <property type="evidence" value="ECO:0007669"/>
    <property type="project" value="UniProtKB-SubCell"/>
</dbReference>
<evidence type="ECO:0000259" key="7">
    <source>
        <dbReference type="PROSITE" id="PS50863"/>
    </source>
</evidence>
<accession>A0AAW2DXC0</accession>
<dbReference type="PROSITE" id="PS50863">
    <property type="entry name" value="B3"/>
    <property type="match status" value="2"/>
</dbReference>
<dbReference type="PANTHER" id="PTHR31920">
    <property type="entry name" value="B3 DOMAIN-CONTAINING"/>
    <property type="match status" value="1"/>
</dbReference>
<evidence type="ECO:0000256" key="4">
    <source>
        <dbReference type="ARBA" id="ARBA00023163"/>
    </source>
</evidence>
<evidence type="ECO:0000256" key="6">
    <source>
        <dbReference type="SAM" id="Coils"/>
    </source>
</evidence>
<organism evidence="8 9">
    <name type="scientific">Lithocarpus litseifolius</name>
    <dbReference type="NCBI Taxonomy" id="425828"/>
    <lineage>
        <taxon>Eukaryota</taxon>
        <taxon>Viridiplantae</taxon>
        <taxon>Streptophyta</taxon>
        <taxon>Embryophyta</taxon>
        <taxon>Tracheophyta</taxon>
        <taxon>Spermatophyta</taxon>
        <taxon>Magnoliopsida</taxon>
        <taxon>eudicotyledons</taxon>
        <taxon>Gunneridae</taxon>
        <taxon>Pentapetalae</taxon>
        <taxon>rosids</taxon>
        <taxon>fabids</taxon>
        <taxon>Fagales</taxon>
        <taxon>Fagaceae</taxon>
        <taxon>Lithocarpus</taxon>
    </lineage>
</organism>
<dbReference type="CDD" id="cd10017">
    <property type="entry name" value="B3_DNA"/>
    <property type="match status" value="2"/>
</dbReference>
<evidence type="ECO:0000256" key="5">
    <source>
        <dbReference type="ARBA" id="ARBA00023242"/>
    </source>
</evidence>
<keyword evidence="3" id="KW-0238">DNA-binding</keyword>
<proteinExistence type="predicted"/>
<sequence length="290" mass="33882">MRQEWAWLFREQQMFYDELVGFKLPVPRRLALQMPRDTIDELHKALNRIREEINRMKIRLNRYRTQVEIRELVEGGWYEHAQFMQSLLADPIYQSDVEMSDEEDALCIHVSVDGYLWSGFNGAELSTIATLIAPYGGIWQVGLKKANNNIWFCNGPQNFVEYHSICYGYFVVFRYEGNSSFHVLIFDKTGTEIQYPPSKNYKLEDHQYVLAEFSTKYIIGKQFVTLQCLVLLPPIKTGLCLAMRFGKGWVAFSKDNNLEEGDVYVFEVIKRRPVVLSVSIFHVVHHQSSD</sequence>
<protein>
    <recommendedName>
        <fullName evidence="7">TF-B3 domain-containing protein</fullName>
    </recommendedName>
</protein>